<comment type="similarity">
    <text evidence="1">Belongs to the peptidase M43B family.</text>
</comment>
<name>A0A4S3M3Y3_9FLAO</name>
<evidence type="ECO:0000259" key="9">
    <source>
        <dbReference type="Pfam" id="PF05572"/>
    </source>
</evidence>
<gene>
    <name evidence="10" type="ORF">E7Z59_03475</name>
</gene>
<dbReference type="Gene3D" id="3.40.390.10">
    <property type="entry name" value="Collagenase (Catalytic Domain)"/>
    <property type="match status" value="1"/>
</dbReference>
<dbReference type="PANTHER" id="PTHR47466">
    <property type="match status" value="1"/>
</dbReference>
<keyword evidence="3" id="KW-0479">Metal-binding</keyword>
<evidence type="ECO:0000256" key="7">
    <source>
        <dbReference type="ARBA" id="ARBA00023049"/>
    </source>
</evidence>
<keyword evidence="11" id="KW-1185">Reference proteome</keyword>
<dbReference type="AlphaFoldDB" id="A0A4S3M3Y3"/>
<dbReference type="PROSITE" id="PS51257">
    <property type="entry name" value="PROKAR_LIPOPROTEIN"/>
    <property type="match status" value="1"/>
</dbReference>
<dbReference type="SUPFAM" id="SSF55486">
    <property type="entry name" value="Metalloproteases ('zincins'), catalytic domain"/>
    <property type="match status" value="1"/>
</dbReference>
<keyword evidence="8" id="KW-1015">Disulfide bond</keyword>
<evidence type="ECO:0000256" key="6">
    <source>
        <dbReference type="ARBA" id="ARBA00022833"/>
    </source>
</evidence>
<dbReference type="PANTHER" id="PTHR47466:SF1">
    <property type="entry name" value="METALLOPROTEASE MEP1 (AFU_ORTHOLOGUE AFUA_1G07730)-RELATED"/>
    <property type="match status" value="1"/>
</dbReference>
<evidence type="ECO:0000256" key="1">
    <source>
        <dbReference type="ARBA" id="ARBA00008721"/>
    </source>
</evidence>
<evidence type="ECO:0000313" key="10">
    <source>
        <dbReference type="EMBL" id="THD69399.1"/>
    </source>
</evidence>
<evidence type="ECO:0000256" key="3">
    <source>
        <dbReference type="ARBA" id="ARBA00022723"/>
    </source>
</evidence>
<evidence type="ECO:0000256" key="8">
    <source>
        <dbReference type="ARBA" id="ARBA00023157"/>
    </source>
</evidence>
<sequence>MKKLFLSLTGLLLLLASCEKTTSNEEVVNEIQEQLVFAEDQCGTMGVLNENLLNDPDLAVNMQAIELHTSNIIKSGLSQRLVNGVIEIPVVFHVIYNSASENIPLSQIQEQVDALNEDFNLQNPGRNTIPSEFQTVESNIGIRFVLEDVIRVSTKKRSWRPDDSMKFSSSGGSDVVNPQEFLNVWVVGNMPYRGGNILGYAQFPGGSWATDGIVLDHRFTGNTVYSTGRTATHEVGHWLNLRHIWGDGGCGASDFVADTPDSDGPSRGCPTYPTVSCGTNDMTMNFMDYSDDPCLNMFTEGQKVRMMANFENGGFRVTMAD</sequence>
<dbReference type="InterPro" id="IPR024079">
    <property type="entry name" value="MetalloPept_cat_dom_sf"/>
</dbReference>
<evidence type="ECO:0000256" key="4">
    <source>
        <dbReference type="ARBA" id="ARBA00022729"/>
    </source>
</evidence>
<protein>
    <submittedName>
        <fullName evidence="10">Zinc metalloprotease</fullName>
    </submittedName>
</protein>
<dbReference type="OrthoDB" id="6278496at2"/>
<evidence type="ECO:0000313" key="11">
    <source>
        <dbReference type="Proteomes" id="UP000305939"/>
    </source>
</evidence>
<dbReference type="Proteomes" id="UP000305939">
    <property type="component" value="Unassembled WGS sequence"/>
</dbReference>
<keyword evidence="4" id="KW-0732">Signal</keyword>
<keyword evidence="7 10" id="KW-0482">Metalloprotease</keyword>
<organism evidence="10 11">
    <name type="scientific">Robertkochia marina</name>
    <dbReference type="NCBI Taxonomy" id="1227945"/>
    <lineage>
        <taxon>Bacteria</taxon>
        <taxon>Pseudomonadati</taxon>
        <taxon>Bacteroidota</taxon>
        <taxon>Flavobacteriia</taxon>
        <taxon>Flavobacteriales</taxon>
        <taxon>Flavobacteriaceae</taxon>
        <taxon>Robertkochia</taxon>
    </lineage>
</organism>
<keyword evidence="2 10" id="KW-0645">Protease</keyword>
<evidence type="ECO:0000256" key="2">
    <source>
        <dbReference type="ARBA" id="ARBA00022670"/>
    </source>
</evidence>
<dbReference type="InterPro" id="IPR008754">
    <property type="entry name" value="Peptidase_M43"/>
</dbReference>
<keyword evidence="5" id="KW-0378">Hydrolase</keyword>
<accession>A0A4S3M3Y3</accession>
<dbReference type="EMBL" id="SSMC01000001">
    <property type="protein sequence ID" value="THD69399.1"/>
    <property type="molecule type" value="Genomic_DNA"/>
</dbReference>
<dbReference type="RefSeq" id="WP_136334889.1">
    <property type="nucleotide sequence ID" value="NZ_QXMP01000001.1"/>
</dbReference>
<evidence type="ECO:0000256" key="5">
    <source>
        <dbReference type="ARBA" id="ARBA00022801"/>
    </source>
</evidence>
<dbReference type="CDD" id="cd04275">
    <property type="entry name" value="ZnMc_pappalysin_like"/>
    <property type="match status" value="1"/>
</dbReference>
<dbReference type="GO" id="GO:0046872">
    <property type="term" value="F:metal ion binding"/>
    <property type="evidence" value="ECO:0007669"/>
    <property type="project" value="UniProtKB-KW"/>
</dbReference>
<reference evidence="10 11" key="1">
    <citation type="submission" date="2019-04" db="EMBL/GenBank/DDBJ databases">
        <title>Draft genome sequence of Robertkochia marina CC-AMO-30D.</title>
        <authorList>
            <person name="Hameed A."/>
            <person name="Lin S.-Y."/>
            <person name="Shahina M."/>
            <person name="Lai W.-A."/>
            <person name="Young C.-C."/>
        </authorList>
    </citation>
    <scope>NUCLEOTIDE SEQUENCE [LARGE SCALE GENOMIC DNA]</scope>
    <source>
        <strain evidence="10 11">CC-AMO-30D</strain>
    </source>
</reference>
<dbReference type="GO" id="GO:0008237">
    <property type="term" value="F:metallopeptidase activity"/>
    <property type="evidence" value="ECO:0007669"/>
    <property type="project" value="UniProtKB-KW"/>
</dbReference>
<proteinExistence type="inferred from homology"/>
<feature type="domain" description="Peptidase M43 pregnancy-associated plasma-A" evidence="9">
    <location>
        <begin position="175"/>
        <end position="309"/>
    </location>
</feature>
<dbReference type="Pfam" id="PF05572">
    <property type="entry name" value="Peptidase_M43"/>
    <property type="match status" value="1"/>
</dbReference>
<keyword evidence="6" id="KW-0862">Zinc</keyword>
<comment type="caution">
    <text evidence="10">The sequence shown here is derived from an EMBL/GenBank/DDBJ whole genome shotgun (WGS) entry which is preliminary data.</text>
</comment>
<dbReference type="GO" id="GO:0006508">
    <property type="term" value="P:proteolysis"/>
    <property type="evidence" value="ECO:0007669"/>
    <property type="project" value="UniProtKB-KW"/>
</dbReference>